<evidence type="ECO:0000313" key="5">
    <source>
        <dbReference type="EMBL" id="MFD2612275.1"/>
    </source>
</evidence>
<dbReference type="Gene3D" id="2.60.120.10">
    <property type="entry name" value="Jelly Rolls"/>
    <property type="match status" value="1"/>
</dbReference>
<dbReference type="InterPro" id="IPR018060">
    <property type="entry name" value="HTH_AraC"/>
</dbReference>
<reference evidence="6" key="1">
    <citation type="journal article" date="2019" name="Int. J. Syst. Evol. Microbiol.">
        <title>The Global Catalogue of Microorganisms (GCM) 10K type strain sequencing project: providing services to taxonomists for standard genome sequencing and annotation.</title>
        <authorList>
            <consortium name="The Broad Institute Genomics Platform"/>
            <consortium name="The Broad Institute Genome Sequencing Center for Infectious Disease"/>
            <person name="Wu L."/>
            <person name="Ma J."/>
        </authorList>
    </citation>
    <scope>NUCLEOTIDE SEQUENCE [LARGE SCALE GENOMIC DNA]</scope>
    <source>
        <strain evidence="6">KCTC 3950</strain>
    </source>
</reference>
<dbReference type="InterPro" id="IPR013096">
    <property type="entry name" value="Cupin_2"/>
</dbReference>
<dbReference type="PANTHER" id="PTHR43280:SF2">
    <property type="entry name" value="HTH-TYPE TRANSCRIPTIONAL REGULATOR EXSA"/>
    <property type="match status" value="1"/>
</dbReference>
<name>A0ABW5PCS4_9BACL</name>
<dbReference type="Pfam" id="PF07883">
    <property type="entry name" value="Cupin_2"/>
    <property type="match status" value="1"/>
</dbReference>
<evidence type="ECO:0000256" key="1">
    <source>
        <dbReference type="ARBA" id="ARBA00023015"/>
    </source>
</evidence>
<accession>A0ABW5PCS4</accession>
<evidence type="ECO:0000256" key="2">
    <source>
        <dbReference type="ARBA" id="ARBA00023125"/>
    </source>
</evidence>
<sequence length="293" mass="34321">MAALPFSPYVRVAMDHWLLPGAPIWERVIWDYEILFLKQGELEVTVENSVYHGLPGDVFLFKPGQRHSIKVTSPAPADQPHVHFDLIEQPDSPEVTVSFKLPEDMDETEKGLFREDLLSGADLFLPNFIRLRDPLSFETILFQIIREFQMKVPFYEIRLKGLVLDLIVFLLRESQWLNRLEEPDHLSLLVEIQRYMNLHANRDLTLDELSRQFHLNKHYLIGLFKDAFLITPMQYHQQMRMERAKNMLKFTKLSMQEISDTLGYPSIHSFSRAFKNKEGRSPSTYRASLSQAE</sequence>
<keyword evidence="6" id="KW-1185">Reference proteome</keyword>
<evidence type="ECO:0000256" key="3">
    <source>
        <dbReference type="ARBA" id="ARBA00023163"/>
    </source>
</evidence>
<comment type="caution">
    <text evidence="5">The sequence shown here is derived from an EMBL/GenBank/DDBJ whole genome shotgun (WGS) entry which is preliminary data.</text>
</comment>
<dbReference type="Pfam" id="PF12833">
    <property type="entry name" value="HTH_18"/>
    <property type="match status" value="1"/>
</dbReference>
<gene>
    <name evidence="5" type="ORF">ACFSUF_07495</name>
</gene>
<dbReference type="InterPro" id="IPR014710">
    <property type="entry name" value="RmlC-like_jellyroll"/>
</dbReference>
<dbReference type="PROSITE" id="PS01124">
    <property type="entry name" value="HTH_ARAC_FAMILY_2"/>
    <property type="match status" value="1"/>
</dbReference>
<dbReference type="SUPFAM" id="SSF51215">
    <property type="entry name" value="Regulatory protein AraC"/>
    <property type="match status" value="1"/>
</dbReference>
<dbReference type="Proteomes" id="UP001597541">
    <property type="component" value="Unassembled WGS sequence"/>
</dbReference>
<dbReference type="PANTHER" id="PTHR43280">
    <property type="entry name" value="ARAC-FAMILY TRANSCRIPTIONAL REGULATOR"/>
    <property type="match status" value="1"/>
</dbReference>
<feature type="domain" description="HTH araC/xylS-type" evidence="4">
    <location>
        <begin position="190"/>
        <end position="288"/>
    </location>
</feature>
<dbReference type="PROSITE" id="PS00041">
    <property type="entry name" value="HTH_ARAC_FAMILY_1"/>
    <property type="match status" value="1"/>
</dbReference>
<evidence type="ECO:0000259" key="4">
    <source>
        <dbReference type="PROSITE" id="PS01124"/>
    </source>
</evidence>
<dbReference type="EMBL" id="JBHUME010000005">
    <property type="protein sequence ID" value="MFD2612275.1"/>
    <property type="molecule type" value="Genomic_DNA"/>
</dbReference>
<keyword evidence="1" id="KW-0805">Transcription regulation</keyword>
<dbReference type="InterPro" id="IPR009057">
    <property type="entry name" value="Homeodomain-like_sf"/>
</dbReference>
<dbReference type="Gene3D" id="1.10.10.60">
    <property type="entry name" value="Homeodomain-like"/>
    <property type="match status" value="2"/>
</dbReference>
<keyword evidence="2" id="KW-0238">DNA-binding</keyword>
<dbReference type="RefSeq" id="WP_377601635.1">
    <property type="nucleotide sequence ID" value="NZ_JBHUME010000005.1"/>
</dbReference>
<dbReference type="SUPFAM" id="SSF46689">
    <property type="entry name" value="Homeodomain-like"/>
    <property type="match status" value="2"/>
</dbReference>
<evidence type="ECO:0000313" key="6">
    <source>
        <dbReference type="Proteomes" id="UP001597541"/>
    </source>
</evidence>
<dbReference type="InterPro" id="IPR037923">
    <property type="entry name" value="HTH-like"/>
</dbReference>
<dbReference type="SMART" id="SM00342">
    <property type="entry name" value="HTH_ARAC"/>
    <property type="match status" value="1"/>
</dbReference>
<organism evidence="5 6">
    <name type="scientific">Paenibacillus gansuensis</name>
    <dbReference type="NCBI Taxonomy" id="306542"/>
    <lineage>
        <taxon>Bacteria</taxon>
        <taxon>Bacillati</taxon>
        <taxon>Bacillota</taxon>
        <taxon>Bacilli</taxon>
        <taxon>Bacillales</taxon>
        <taxon>Paenibacillaceae</taxon>
        <taxon>Paenibacillus</taxon>
    </lineage>
</organism>
<protein>
    <submittedName>
        <fullName evidence="5">Helix-turn-helix domain-containing protein</fullName>
    </submittedName>
</protein>
<proteinExistence type="predicted"/>
<keyword evidence="3" id="KW-0804">Transcription</keyword>
<dbReference type="InterPro" id="IPR018062">
    <property type="entry name" value="HTH_AraC-typ_CS"/>
</dbReference>